<dbReference type="InterPro" id="IPR012902">
    <property type="entry name" value="N_methyl_site"/>
</dbReference>
<dbReference type="Pfam" id="PF07596">
    <property type="entry name" value="SBP_bac_10"/>
    <property type="match status" value="1"/>
</dbReference>
<accession>A0A517TAS2</accession>
<dbReference type="PROSITE" id="PS00409">
    <property type="entry name" value="PROKAR_NTER_METHYL"/>
    <property type="match status" value="1"/>
</dbReference>
<sequence length="409" mass="44920">MAGPVCTRFYRRGFTLIELLVVIAVIALLIALLLPAVQQAREAARRSQCQNNLKQMGIAMHNYHDAHQTFPPGIMPDMDAPYQNPTFAKQPRELCAQGASNNDSGWTWAAMLYPYLDLANLYTQLKIGERHTKDMANDFWNSADPEGLEAFNKVQSVLQCPSDPNPGLHTGIMIFLRNFGQQGRIEMTTDTQWRTPIPITSYIANHSTSGMHPHRISQAYSNTMGSGTWGPRRECRPGDEDGVFGLWSRTRIRDITDGLSNTILVGEKAYGRVLIKSGDAVDGTLGGGTATQDYLSLGGTLHVTGVSEQGSIFGALGHVGINPASADPLNGPPYSDRDLAVRRHYYQSMHDGGVHFVFGDGSVHFINEFIDQEFVDSTAWPPAMDDPNSIDSVLEFMLSKADGNVIGDF</sequence>
<dbReference type="NCBIfam" id="TIGR02532">
    <property type="entry name" value="IV_pilin_GFxxxE"/>
    <property type="match status" value="1"/>
</dbReference>
<dbReference type="PANTHER" id="PTHR30093:SF2">
    <property type="entry name" value="TYPE II SECRETION SYSTEM PROTEIN H"/>
    <property type="match status" value="1"/>
</dbReference>
<dbReference type="InterPro" id="IPR045584">
    <property type="entry name" value="Pilin-like"/>
</dbReference>
<gene>
    <name evidence="2" type="ORF">V22_27210</name>
</gene>
<dbReference type="InterPro" id="IPR027558">
    <property type="entry name" value="Pre_pil_HX9DG_C"/>
</dbReference>
<dbReference type="KEGG" id="chya:V22_27210"/>
<evidence type="ECO:0000313" key="3">
    <source>
        <dbReference type="Proteomes" id="UP000319976"/>
    </source>
</evidence>
<dbReference type="SUPFAM" id="SSF54523">
    <property type="entry name" value="Pili subunits"/>
    <property type="match status" value="1"/>
</dbReference>
<dbReference type="EMBL" id="CP036316">
    <property type="protein sequence ID" value="QDT65467.1"/>
    <property type="molecule type" value="Genomic_DNA"/>
</dbReference>
<dbReference type="NCBIfam" id="TIGR04294">
    <property type="entry name" value="pre_pil_HX9DG"/>
    <property type="match status" value="1"/>
</dbReference>
<protein>
    <submittedName>
        <fullName evidence="2">Putative major pilin subunit</fullName>
    </submittedName>
</protein>
<reference evidence="2 3" key="1">
    <citation type="submission" date="2019-02" db="EMBL/GenBank/DDBJ databases">
        <title>Deep-cultivation of Planctomycetes and their phenomic and genomic characterization uncovers novel biology.</title>
        <authorList>
            <person name="Wiegand S."/>
            <person name="Jogler M."/>
            <person name="Boedeker C."/>
            <person name="Pinto D."/>
            <person name="Vollmers J."/>
            <person name="Rivas-Marin E."/>
            <person name="Kohn T."/>
            <person name="Peeters S.H."/>
            <person name="Heuer A."/>
            <person name="Rast P."/>
            <person name="Oberbeckmann S."/>
            <person name="Bunk B."/>
            <person name="Jeske O."/>
            <person name="Meyerdierks A."/>
            <person name="Storesund J.E."/>
            <person name="Kallscheuer N."/>
            <person name="Luecker S."/>
            <person name="Lage O.M."/>
            <person name="Pohl T."/>
            <person name="Merkel B.J."/>
            <person name="Hornburger P."/>
            <person name="Mueller R.-W."/>
            <person name="Bruemmer F."/>
            <person name="Labrenz M."/>
            <person name="Spormann A.M."/>
            <person name="Op den Camp H."/>
            <person name="Overmann J."/>
            <person name="Amann R."/>
            <person name="Jetten M.S.M."/>
            <person name="Mascher T."/>
            <person name="Medema M.H."/>
            <person name="Devos D.P."/>
            <person name="Kaster A.-K."/>
            <person name="Ovreas L."/>
            <person name="Rohde M."/>
            <person name="Galperin M.Y."/>
            <person name="Jogler C."/>
        </authorList>
    </citation>
    <scope>NUCLEOTIDE SEQUENCE [LARGE SCALE GENOMIC DNA]</scope>
    <source>
        <strain evidence="2 3">V22</strain>
    </source>
</reference>
<feature type="domain" description="DUF1559" evidence="1">
    <location>
        <begin position="38"/>
        <end position="373"/>
    </location>
</feature>
<name>A0A517TAS2_9PLAN</name>
<dbReference type="PANTHER" id="PTHR30093">
    <property type="entry name" value="GENERAL SECRETION PATHWAY PROTEIN G"/>
    <property type="match status" value="1"/>
</dbReference>
<evidence type="ECO:0000259" key="1">
    <source>
        <dbReference type="Pfam" id="PF07596"/>
    </source>
</evidence>
<dbReference type="OrthoDB" id="285651at2"/>
<dbReference type="InterPro" id="IPR011453">
    <property type="entry name" value="DUF1559"/>
</dbReference>
<dbReference type="RefSeq" id="WP_145263493.1">
    <property type="nucleotide sequence ID" value="NZ_CP036316.1"/>
</dbReference>
<dbReference type="Proteomes" id="UP000319976">
    <property type="component" value="Chromosome"/>
</dbReference>
<organism evidence="2 3">
    <name type="scientific">Calycomorphotria hydatis</name>
    <dbReference type="NCBI Taxonomy" id="2528027"/>
    <lineage>
        <taxon>Bacteria</taxon>
        <taxon>Pseudomonadati</taxon>
        <taxon>Planctomycetota</taxon>
        <taxon>Planctomycetia</taxon>
        <taxon>Planctomycetales</taxon>
        <taxon>Planctomycetaceae</taxon>
        <taxon>Calycomorphotria</taxon>
    </lineage>
</organism>
<evidence type="ECO:0000313" key="2">
    <source>
        <dbReference type="EMBL" id="QDT65467.1"/>
    </source>
</evidence>
<proteinExistence type="predicted"/>
<dbReference type="AlphaFoldDB" id="A0A517TAS2"/>
<dbReference type="Gene3D" id="3.30.700.10">
    <property type="entry name" value="Glycoprotein, Type 4 Pilin"/>
    <property type="match status" value="1"/>
</dbReference>
<keyword evidence="3" id="KW-1185">Reference proteome</keyword>
<dbReference type="Pfam" id="PF07963">
    <property type="entry name" value="N_methyl"/>
    <property type="match status" value="1"/>
</dbReference>